<proteinExistence type="predicted"/>
<dbReference type="Proteomes" id="UP000301870">
    <property type="component" value="Chromosome 14"/>
</dbReference>
<dbReference type="KEGG" id="sliu:111352112"/>
<dbReference type="RefSeq" id="XP_022820235.1">
    <property type="nucleotide sequence ID" value="XM_022964467.1"/>
</dbReference>
<name>A0A9J7IR40_SPOLT</name>
<sequence>MTKKLPEIQLTVNKHGQLVQTLAKPIHDGNLPITLEEFQVQANAALTQMIEDLDELGQMLGDGNMQNLEAENSADEDVDEEEDESDDNTDGYDSEEGEESGNEDLNEQSGPKKKKHY</sequence>
<feature type="region of interest" description="Disordered" evidence="1">
    <location>
        <begin position="57"/>
        <end position="117"/>
    </location>
</feature>
<protein>
    <submittedName>
        <fullName evidence="3">Uncharacterized protein LOC111352112</fullName>
    </submittedName>
</protein>
<evidence type="ECO:0000256" key="1">
    <source>
        <dbReference type="SAM" id="MobiDB-lite"/>
    </source>
</evidence>
<feature type="compositionally biased region" description="Acidic residues" evidence="1">
    <location>
        <begin position="72"/>
        <end position="106"/>
    </location>
</feature>
<dbReference type="OrthoDB" id="7461501at2759"/>
<keyword evidence="2" id="KW-1185">Reference proteome</keyword>
<dbReference type="AlphaFoldDB" id="A0A9J7IR40"/>
<dbReference type="GeneID" id="111352112"/>
<organism evidence="2 3">
    <name type="scientific">Spodoptera litura</name>
    <name type="common">Asian cotton leafworm</name>
    <dbReference type="NCBI Taxonomy" id="69820"/>
    <lineage>
        <taxon>Eukaryota</taxon>
        <taxon>Metazoa</taxon>
        <taxon>Ecdysozoa</taxon>
        <taxon>Arthropoda</taxon>
        <taxon>Hexapoda</taxon>
        <taxon>Insecta</taxon>
        <taxon>Pterygota</taxon>
        <taxon>Neoptera</taxon>
        <taxon>Endopterygota</taxon>
        <taxon>Lepidoptera</taxon>
        <taxon>Glossata</taxon>
        <taxon>Ditrysia</taxon>
        <taxon>Noctuoidea</taxon>
        <taxon>Noctuidae</taxon>
        <taxon>Amphipyrinae</taxon>
        <taxon>Spodoptera</taxon>
    </lineage>
</organism>
<gene>
    <name evidence="3" type="primary">LOC111352112</name>
</gene>
<evidence type="ECO:0000313" key="3">
    <source>
        <dbReference type="RefSeq" id="XP_022820235.1"/>
    </source>
</evidence>
<evidence type="ECO:0000313" key="2">
    <source>
        <dbReference type="Proteomes" id="UP000301870"/>
    </source>
</evidence>
<reference evidence="3" key="1">
    <citation type="submission" date="2025-08" db="UniProtKB">
        <authorList>
            <consortium name="RefSeq"/>
        </authorList>
    </citation>
    <scope>IDENTIFICATION</scope>
    <source>
        <strain evidence="3">Ishihara</strain>
        <tissue evidence="3">Whole body</tissue>
    </source>
</reference>
<accession>A0A9J7IR40</accession>